<dbReference type="Pfam" id="PF00440">
    <property type="entry name" value="TetR_N"/>
    <property type="match status" value="1"/>
</dbReference>
<dbReference type="PANTHER" id="PTHR30055">
    <property type="entry name" value="HTH-TYPE TRANSCRIPTIONAL REGULATOR RUTR"/>
    <property type="match status" value="1"/>
</dbReference>
<dbReference type="PANTHER" id="PTHR30055:SF226">
    <property type="entry name" value="HTH-TYPE TRANSCRIPTIONAL REGULATOR PKSA"/>
    <property type="match status" value="1"/>
</dbReference>
<evidence type="ECO:0000313" key="5">
    <source>
        <dbReference type="Proteomes" id="UP000706039"/>
    </source>
</evidence>
<dbReference type="EMBL" id="JAINVV010000017">
    <property type="protein sequence ID" value="MBY8826402.1"/>
    <property type="molecule type" value="Genomic_DNA"/>
</dbReference>
<evidence type="ECO:0000259" key="3">
    <source>
        <dbReference type="PROSITE" id="PS50977"/>
    </source>
</evidence>
<feature type="DNA-binding region" description="H-T-H motif" evidence="2">
    <location>
        <begin position="33"/>
        <end position="52"/>
    </location>
</feature>
<evidence type="ECO:0000256" key="2">
    <source>
        <dbReference type="PROSITE-ProRule" id="PRU00335"/>
    </source>
</evidence>
<gene>
    <name evidence="4" type="ORF">K7G82_29125</name>
</gene>
<evidence type="ECO:0000256" key="1">
    <source>
        <dbReference type="ARBA" id="ARBA00023125"/>
    </source>
</evidence>
<name>A0ABS7PYF9_9SPHN</name>
<dbReference type="InterPro" id="IPR009057">
    <property type="entry name" value="Homeodomain-like_sf"/>
</dbReference>
<dbReference type="PROSITE" id="PS50977">
    <property type="entry name" value="HTH_TETR_2"/>
    <property type="match status" value="1"/>
</dbReference>
<dbReference type="InterPro" id="IPR050109">
    <property type="entry name" value="HTH-type_TetR-like_transc_reg"/>
</dbReference>
<protein>
    <submittedName>
        <fullName evidence="4">TetR/AcrR family transcriptional regulator</fullName>
    </submittedName>
</protein>
<feature type="domain" description="HTH tetR-type" evidence="3">
    <location>
        <begin position="10"/>
        <end position="70"/>
    </location>
</feature>
<dbReference type="InterPro" id="IPR001647">
    <property type="entry name" value="HTH_TetR"/>
</dbReference>
<dbReference type="SUPFAM" id="SSF46689">
    <property type="entry name" value="Homeodomain-like"/>
    <property type="match status" value="1"/>
</dbReference>
<dbReference type="RefSeq" id="WP_222994014.1">
    <property type="nucleotide sequence ID" value="NZ_JAINVV010000017.1"/>
</dbReference>
<dbReference type="PRINTS" id="PR00455">
    <property type="entry name" value="HTHTETR"/>
</dbReference>
<dbReference type="Gene3D" id="1.10.357.10">
    <property type="entry name" value="Tetracycline Repressor, domain 2"/>
    <property type="match status" value="1"/>
</dbReference>
<reference evidence="4 5" key="1">
    <citation type="submission" date="2021-08" db="EMBL/GenBank/DDBJ databases">
        <authorList>
            <person name="Tuo L."/>
        </authorList>
    </citation>
    <scope>NUCLEOTIDE SEQUENCE [LARGE SCALE GENOMIC DNA]</scope>
    <source>
        <strain evidence="4 5">JCM 31229</strain>
    </source>
</reference>
<sequence>MPKRPEDYMADRRERILDAVDRCCWEKGWNQTTLRDVAKAAGLSKGGVYVHFPTKTELLRGMLQRNLEHLDKLGTAPDPQTFVQWRLDSLDFLAGPGGRERAISLGELQMDGLRAPELRPLVEEVTRHAVDVLEAMVRRLCPRLGQEEARDRALSILCLLEGLRNYAAVAESISLEQFRRIVTRELTALLDCNGD</sequence>
<keyword evidence="5" id="KW-1185">Reference proteome</keyword>
<evidence type="ECO:0000313" key="4">
    <source>
        <dbReference type="EMBL" id="MBY8826402.1"/>
    </source>
</evidence>
<keyword evidence="1 2" id="KW-0238">DNA-binding</keyword>
<organism evidence="4 5">
    <name type="scientific">Sphingomonas colocasiae</name>
    <dbReference type="NCBI Taxonomy" id="1848973"/>
    <lineage>
        <taxon>Bacteria</taxon>
        <taxon>Pseudomonadati</taxon>
        <taxon>Pseudomonadota</taxon>
        <taxon>Alphaproteobacteria</taxon>
        <taxon>Sphingomonadales</taxon>
        <taxon>Sphingomonadaceae</taxon>
        <taxon>Sphingomonas</taxon>
    </lineage>
</organism>
<accession>A0ABS7PYF9</accession>
<proteinExistence type="predicted"/>
<dbReference type="Proteomes" id="UP000706039">
    <property type="component" value="Unassembled WGS sequence"/>
</dbReference>
<comment type="caution">
    <text evidence="4">The sequence shown here is derived from an EMBL/GenBank/DDBJ whole genome shotgun (WGS) entry which is preliminary data.</text>
</comment>